<keyword evidence="2" id="KW-1185">Reference proteome</keyword>
<reference evidence="1 2" key="1">
    <citation type="journal article" date="2008" name="Nature">
        <title>The genome of Laccaria bicolor provides insights into mycorrhizal symbiosis.</title>
        <authorList>
            <person name="Martin F."/>
            <person name="Aerts A."/>
            <person name="Ahren D."/>
            <person name="Brun A."/>
            <person name="Danchin E.G.J."/>
            <person name="Duchaussoy F."/>
            <person name="Gibon J."/>
            <person name="Kohler A."/>
            <person name="Lindquist E."/>
            <person name="Pereda V."/>
            <person name="Salamov A."/>
            <person name="Shapiro H.J."/>
            <person name="Wuyts J."/>
            <person name="Blaudez D."/>
            <person name="Buee M."/>
            <person name="Brokstein P."/>
            <person name="Canbaeck B."/>
            <person name="Cohen D."/>
            <person name="Courty P.E."/>
            <person name="Coutinho P.M."/>
            <person name="Delaruelle C."/>
            <person name="Detter J.C."/>
            <person name="Deveau A."/>
            <person name="DiFazio S."/>
            <person name="Duplessis S."/>
            <person name="Fraissinet-Tachet L."/>
            <person name="Lucic E."/>
            <person name="Frey-Klett P."/>
            <person name="Fourrey C."/>
            <person name="Feussner I."/>
            <person name="Gay G."/>
            <person name="Grimwood J."/>
            <person name="Hoegger P.J."/>
            <person name="Jain P."/>
            <person name="Kilaru S."/>
            <person name="Labbe J."/>
            <person name="Lin Y.C."/>
            <person name="Legue V."/>
            <person name="Le Tacon F."/>
            <person name="Marmeisse R."/>
            <person name="Melayah D."/>
            <person name="Montanini B."/>
            <person name="Muratet M."/>
            <person name="Nehls U."/>
            <person name="Niculita-Hirzel H."/>
            <person name="Oudot-Le Secq M.P."/>
            <person name="Peter M."/>
            <person name="Quesneville H."/>
            <person name="Rajashekar B."/>
            <person name="Reich M."/>
            <person name="Rouhier N."/>
            <person name="Schmutz J."/>
            <person name="Yin T."/>
            <person name="Chalot M."/>
            <person name="Henrissat B."/>
            <person name="Kuees U."/>
            <person name="Lucas S."/>
            <person name="Van de Peer Y."/>
            <person name="Podila G.K."/>
            <person name="Polle A."/>
            <person name="Pukkila P.J."/>
            <person name="Richardson P.M."/>
            <person name="Rouze P."/>
            <person name="Sanders I.R."/>
            <person name="Stajich J.E."/>
            <person name="Tunlid A."/>
            <person name="Tuskan G."/>
            <person name="Grigoriev I.V."/>
        </authorList>
    </citation>
    <scope>NUCLEOTIDE SEQUENCE [LARGE SCALE GENOMIC DNA]</scope>
    <source>
        <strain evidence="2">S238N-H82 / ATCC MYA-4686</strain>
    </source>
</reference>
<accession>B0DPQ8</accession>
<dbReference type="HOGENOM" id="CLU_1332117_0_0_1"/>
<proteinExistence type="predicted"/>
<organism evidence="2">
    <name type="scientific">Laccaria bicolor (strain S238N-H82 / ATCC MYA-4686)</name>
    <name type="common">Bicoloured deceiver</name>
    <name type="synonym">Laccaria laccata var. bicolor</name>
    <dbReference type="NCBI Taxonomy" id="486041"/>
    <lineage>
        <taxon>Eukaryota</taxon>
        <taxon>Fungi</taxon>
        <taxon>Dikarya</taxon>
        <taxon>Basidiomycota</taxon>
        <taxon>Agaricomycotina</taxon>
        <taxon>Agaricomycetes</taxon>
        <taxon>Agaricomycetidae</taxon>
        <taxon>Agaricales</taxon>
        <taxon>Agaricineae</taxon>
        <taxon>Hydnangiaceae</taxon>
        <taxon>Laccaria</taxon>
    </lineage>
</organism>
<sequence>MNVIHCHCMFQDATPMLMSALFPSHPCQEGHIKDDHNATNLMFYVGNDQCGAIIQKLDFNKFADLKAVHMDSIGVAVVQHASLASKSPSSHKKQEACNGWNDNLCLLDSSQCHQLHVCNKCSKDGHKGPCEMVFNYFSHTLILWSPVDSSGPVARPDWLTPCPVQSSPVHWTLTGLQATFLSPVPVHWTLSPVIVHWIPLESSGVQ</sequence>
<dbReference type="KEGG" id="lbc:LACBIDRAFT_331524"/>
<dbReference type="EMBL" id="DS547124">
    <property type="protein sequence ID" value="EDR03491.1"/>
    <property type="molecule type" value="Genomic_DNA"/>
</dbReference>
<dbReference type="RefSeq" id="XP_001885947.1">
    <property type="nucleotide sequence ID" value="XM_001885912.1"/>
</dbReference>
<name>B0DPQ8_LACBS</name>
<dbReference type="STRING" id="486041.B0DPQ8"/>
<dbReference type="AlphaFoldDB" id="B0DPQ8"/>
<protein>
    <submittedName>
        <fullName evidence="1">Predicted protein</fullName>
    </submittedName>
</protein>
<dbReference type="OrthoDB" id="2355984at2759"/>
<gene>
    <name evidence="1" type="ORF">LACBIDRAFT_331524</name>
</gene>
<dbReference type="GeneID" id="6081597"/>
<dbReference type="InParanoid" id="B0DPQ8"/>
<evidence type="ECO:0000313" key="1">
    <source>
        <dbReference type="EMBL" id="EDR03491.1"/>
    </source>
</evidence>
<dbReference type="Proteomes" id="UP000001194">
    <property type="component" value="Unassembled WGS sequence"/>
</dbReference>
<evidence type="ECO:0000313" key="2">
    <source>
        <dbReference type="Proteomes" id="UP000001194"/>
    </source>
</evidence>